<dbReference type="GO" id="GO:0070063">
    <property type="term" value="F:RNA polymerase binding"/>
    <property type="evidence" value="ECO:0007669"/>
    <property type="project" value="InterPro"/>
</dbReference>
<organism evidence="4 5">
    <name type="scientific">Arctia plantaginis</name>
    <name type="common">Wood tiger moth</name>
    <name type="synonym">Phalaena plantaginis</name>
    <dbReference type="NCBI Taxonomy" id="874455"/>
    <lineage>
        <taxon>Eukaryota</taxon>
        <taxon>Metazoa</taxon>
        <taxon>Ecdysozoa</taxon>
        <taxon>Arthropoda</taxon>
        <taxon>Hexapoda</taxon>
        <taxon>Insecta</taxon>
        <taxon>Pterygota</taxon>
        <taxon>Neoptera</taxon>
        <taxon>Endopterygota</taxon>
        <taxon>Lepidoptera</taxon>
        <taxon>Glossata</taxon>
        <taxon>Ditrysia</taxon>
        <taxon>Noctuoidea</taxon>
        <taxon>Erebidae</taxon>
        <taxon>Arctiinae</taxon>
        <taxon>Arctia</taxon>
    </lineage>
</organism>
<dbReference type="Proteomes" id="UP000494256">
    <property type="component" value="Unassembled WGS sequence"/>
</dbReference>
<comment type="caution">
    <text evidence="4">The sequence shown here is derived from an EMBL/GenBank/DDBJ whole genome shotgun (WGS) entry which is preliminary data.</text>
</comment>
<dbReference type="Pfam" id="PF01846">
    <property type="entry name" value="FF"/>
    <property type="match status" value="2"/>
</dbReference>
<feature type="domain" description="FF" evidence="3">
    <location>
        <begin position="153"/>
        <end position="207"/>
    </location>
</feature>
<evidence type="ECO:0000259" key="3">
    <source>
        <dbReference type="SMART" id="SM00441"/>
    </source>
</evidence>
<dbReference type="OrthoDB" id="671595at2759"/>
<dbReference type="FunFam" id="1.10.10.440:FF:000005">
    <property type="entry name" value="Transcription elongation regulator 1 (CA150)"/>
    <property type="match status" value="1"/>
</dbReference>
<name>A0A8S0ZFL0_ARCPL</name>
<feature type="domain" description="FF" evidence="3">
    <location>
        <begin position="95"/>
        <end position="151"/>
    </location>
</feature>
<dbReference type="SUPFAM" id="SSF81698">
    <property type="entry name" value="FF domain"/>
    <property type="match status" value="2"/>
</dbReference>
<dbReference type="InterPro" id="IPR045148">
    <property type="entry name" value="TCRG1-like"/>
</dbReference>
<feature type="region of interest" description="Disordered" evidence="2">
    <location>
        <begin position="272"/>
        <end position="295"/>
    </location>
</feature>
<feature type="compositionally biased region" description="Basic and acidic residues" evidence="2">
    <location>
        <begin position="55"/>
        <end position="73"/>
    </location>
</feature>
<dbReference type="PANTHER" id="PTHR15377">
    <property type="entry name" value="TRANSCRIPTION ELONGATION REGULATOR 1"/>
    <property type="match status" value="1"/>
</dbReference>
<evidence type="ECO:0000256" key="1">
    <source>
        <dbReference type="ARBA" id="ARBA00022737"/>
    </source>
</evidence>
<evidence type="ECO:0000313" key="5">
    <source>
        <dbReference type="Proteomes" id="UP000494256"/>
    </source>
</evidence>
<evidence type="ECO:0000313" key="4">
    <source>
        <dbReference type="EMBL" id="CAB3231844.1"/>
    </source>
</evidence>
<reference evidence="4 5" key="1">
    <citation type="submission" date="2020-04" db="EMBL/GenBank/DDBJ databases">
        <authorList>
            <person name="Wallbank WR R."/>
            <person name="Pardo Diaz C."/>
            <person name="Kozak K."/>
            <person name="Martin S."/>
            <person name="Jiggins C."/>
            <person name="Moest M."/>
            <person name="Warren A I."/>
            <person name="Byers J.R.P. K."/>
            <person name="Montejo-Kovacevich G."/>
            <person name="Yen C E."/>
        </authorList>
    </citation>
    <scope>NUCLEOTIDE SEQUENCE [LARGE SCALE GENOMIC DNA]</scope>
</reference>
<gene>
    <name evidence="4" type="ORF">APLA_LOCUS5340</name>
</gene>
<dbReference type="GO" id="GO:0003712">
    <property type="term" value="F:transcription coregulator activity"/>
    <property type="evidence" value="ECO:0007669"/>
    <property type="project" value="TreeGrafter"/>
</dbReference>
<sequence>MVLDGKIKGISKDRWQETAMLGKGFCCYGFVEGEPPPEPVEPEPVEAEQPSDNESAAKAKEARAQASIKEREREVQRALATSLRDRDKEREYHKRDEAVQHFNALLADLVRNPDLPWRDAKKQLKKDHRYSLAELLTKDDKERLFVQHTSALAAKRRDKLRALLQERNITCTAHWRDVRAMLADEPTAPVYSSASQMEREFRDYQRDKQSAAKTAMRQLLLETRSITHKSLSAVKENPNALQHVLDALKHDARYTALDHIAEERQQIITTYLEELEKKGPPPPPTATEPSRRTKQ</sequence>
<feature type="compositionally biased region" description="Acidic residues" evidence="2">
    <location>
        <begin position="40"/>
        <end position="51"/>
    </location>
</feature>
<dbReference type="GO" id="GO:0005634">
    <property type="term" value="C:nucleus"/>
    <property type="evidence" value="ECO:0007669"/>
    <property type="project" value="TreeGrafter"/>
</dbReference>
<dbReference type="InterPro" id="IPR036517">
    <property type="entry name" value="FF_domain_sf"/>
</dbReference>
<dbReference type="EMBL" id="CADEBD010000289">
    <property type="protein sequence ID" value="CAB3231844.1"/>
    <property type="molecule type" value="Genomic_DNA"/>
</dbReference>
<dbReference type="AlphaFoldDB" id="A0A8S0ZFL0"/>
<dbReference type="SMART" id="SM00441">
    <property type="entry name" value="FF"/>
    <property type="match status" value="3"/>
</dbReference>
<dbReference type="PANTHER" id="PTHR15377:SF3">
    <property type="entry name" value="WW DOMAIN-CONTAINING PROTEIN"/>
    <property type="match status" value="1"/>
</dbReference>
<dbReference type="Gene3D" id="1.10.10.440">
    <property type="entry name" value="FF domain"/>
    <property type="match status" value="3"/>
</dbReference>
<feature type="domain" description="FF" evidence="3">
    <location>
        <begin position="209"/>
        <end position="274"/>
    </location>
</feature>
<protein>
    <recommendedName>
        <fullName evidence="3">FF domain-containing protein</fullName>
    </recommendedName>
</protein>
<evidence type="ECO:0000256" key="2">
    <source>
        <dbReference type="SAM" id="MobiDB-lite"/>
    </source>
</evidence>
<accession>A0A8S0ZFL0</accession>
<keyword evidence="1" id="KW-0677">Repeat</keyword>
<feature type="region of interest" description="Disordered" evidence="2">
    <location>
        <begin position="32"/>
        <end position="73"/>
    </location>
</feature>
<dbReference type="InterPro" id="IPR002713">
    <property type="entry name" value="FF_domain"/>
</dbReference>
<proteinExistence type="predicted"/>